<dbReference type="EMBL" id="AGSI01000016">
    <property type="protein sequence ID" value="EIE20142.1"/>
    <property type="molecule type" value="Genomic_DNA"/>
</dbReference>
<dbReference type="Pfam" id="PF04084">
    <property type="entry name" value="RecA-like_ORC2"/>
    <property type="match status" value="1"/>
</dbReference>
<proteinExistence type="inferred from homology"/>
<dbReference type="InterPro" id="IPR007220">
    <property type="entry name" value="ORC2"/>
</dbReference>
<dbReference type="GO" id="GO:0003688">
    <property type="term" value="F:DNA replication origin binding"/>
    <property type="evidence" value="ECO:0007669"/>
    <property type="project" value="UniProtKB-UniRule"/>
</dbReference>
<keyword evidence="4 5" id="KW-0539">Nucleus</keyword>
<dbReference type="InterPro" id="IPR056773">
    <property type="entry name" value="WHD_ORC2"/>
</dbReference>
<dbReference type="KEGG" id="csl:COCSUDRAFT_18844"/>
<evidence type="ECO:0000256" key="2">
    <source>
        <dbReference type="ARBA" id="ARBA00007421"/>
    </source>
</evidence>
<dbReference type="PANTHER" id="PTHR14052">
    <property type="entry name" value="ORIGIN RECOGNITION COMPLEX SUBUNIT 2"/>
    <property type="match status" value="1"/>
</dbReference>
<comment type="function">
    <text evidence="5">Component of the origin recognition complex (ORC) that binds origins of replication. DNA-binding is ATP-dependent. ORC is required to assemble the pre-replication complex necessary to initiate DNA replication.</text>
</comment>
<keyword evidence="9" id="KW-1185">Reference proteome</keyword>
<dbReference type="RefSeq" id="XP_005644686.1">
    <property type="nucleotide sequence ID" value="XM_005644629.1"/>
</dbReference>
<dbReference type="Proteomes" id="UP000007264">
    <property type="component" value="Unassembled WGS sequence"/>
</dbReference>
<dbReference type="GeneID" id="17038118"/>
<dbReference type="STRING" id="574566.I0YP23"/>
<reference evidence="8 9" key="1">
    <citation type="journal article" date="2012" name="Genome Biol.">
        <title>The genome of the polar eukaryotic microalga coccomyxa subellipsoidea reveals traits of cold adaptation.</title>
        <authorList>
            <person name="Blanc G."/>
            <person name="Agarkova I."/>
            <person name="Grimwood J."/>
            <person name="Kuo A."/>
            <person name="Brueggeman A."/>
            <person name="Dunigan D."/>
            <person name="Gurnon J."/>
            <person name="Ladunga I."/>
            <person name="Lindquist E."/>
            <person name="Lucas S."/>
            <person name="Pangilinan J."/>
            <person name="Proschold T."/>
            <person name="Salamov A."/>
            <person name="Schmutz J."/>
            <person name="Weeks D."/>
            <person name="Yamada T."/>
            <person name="Claverie J.M."/>
            <person name="Grigoriev I."/>
            <person name="Van Etten J."/>
            <person name="Lomsadze A."/>
            <person name="Borodovsky M."/>
        </authorList>
    </citation>
    <scope>NUCLEOTIDE SEQUENCE [LARGE SCALE GENOMIC DNA]</scope>
    <source>
        <strain evidence="8 9">C-169</strain>
    </source>
</reference>
<evidence type="ECO:0000259" key="6">
    <source>
        <dbReference type="Pfam" id="PF04084"/>
    </source>
</evidence>
<accession>I0YP23</accession>
<evidence type="ECO:0000259" key="7">
    <source>
        <dbReference type="Pfam" id="PF24882"/>
    </source>
</evidence>
<organism evidence="8 9">
    <name type="scientific">Coccomyxa subellipsoidea (strain C-169)</name>
    <name type="common">Green microalga</name>
    <dbReference type="NCBI Taxonomy" id="574566"/>
    <lineage>
        <taxon>Eukaryota</taxon>
        <taxon>Viridiplantae</taxon>
        <taxon>Chlorophyta</taxon>
        <taxon>core chlorophytes</taxon>
        <taxon>Trebouxiophyceae</taxon>
        <taxon>Trebouxiophyceae incertae sedis</taxon>
        <taxon>Coccomyxaceae</taxon>
        <taxon>Coccomyxa</taxon>
        <taxon>Coccomyxa subellipsoidea</taxon>
    </lineage>
</organism>
<sequence>MTSYFSSKGPARASAKRGCSSLADLSLDLNDEDARSQLQNLPVKNKEAKQALFAKYVRDFPKWLLPLREGYSLLFYGLGSKRALLEKFAQKELLDGGVVVFNGFRPTLKLREILSTVAAHMTDCERRGGDNHAILEQIRSAPADGGILYIVLHNIDGPGLRGRETQEMLSELSRCPAIRLVASVDHVNSCLLWDKRTAAQFNWLHFDVTTYAPYTVEAREMPSLLIGRRETVRSSNAATVLRTLVPQARAIFRLLAEHQMEDRDEGEEEGQSTLFRMSRERLLVANDAALRGHLTEFKDHDLLQTRRGQDGSDLLVIPIEAQTLLQVLEDVDAPT</sequence>
<evidence type="ECO:0000313" key="8">
    <source>
        <dbReference type="EMBL" id="EIE20142.1"/>
    </source>
</evidence>
<dbReference type="InterPro" id="IPR056772">
    <property type="entry name" value="RecA-like_ORC2"/>
</dbReference>
<dbReference type="GO" id="GO:0005664">
    <property type="term" value="C:nuclear origin of replication recognition complex"/>
    <property type="evidence" value="ECO:0007669"/>
    <property type="project" value="UniProtKB-UniRule"/>
</dbReference>
<evidence type="ECO:0000256" key="5">
    <source>
        <dbReference type="RuleBase" id="RU368084"/>
    </source>
</evidence>
<feature type="domain" description="Origin recognition complex subunit 2 RecA-like" evidence="6">
    <location>
        <begin position="49"/>
        <end position="208"/>
    </location>
</feature>
<evidence type="ECO:0000256" key="3">
    <source>
        <dbReference type="ARBA" id="ARBA00022705"/>
    </source>
</evidence>
<evidence type="ECO:0000256" key="4">
    <source>
        <dbReference type="ARBA" id="ARBA00023242"/>
    </source>
</evidence>
<dbReference type="eggNOG" id="KOG2928">
    <property type="taxonomic scope" value="Eukaryota"/>
</dbReference>
<dbReference type="AlphaFoldDB" id="I0YP23"/>
<evidence type="ECO:0000256" key="1">
    <source>
        <dbReference type="ARBA" id="ARBA00004123"/>
    </source>
</evidence>
<comment type="subcellular location">
    <subcellularLocation>
        <location evidence="1 5">Nucleus</location>
    </subcellularLocation>
</comment>
<dbReference type="Pfam" id="PF24882">
    <property type="entry name" value="WHD_ORC2"/>
    <property type="match status" value="1"/>
</dbReference>
<name>I0YP23_COCSC</name>
<keyword evidence="3 5" id="KW-0235">DNA replication</keyword>
<dbReference type="GO" id="GO:0006260">
    <property type="term" value="P:DNA replication"/>
    <property type="evidence" value="ECO:0007669"/>
    <property type="project" value="UniProtKB-UniRule"/>
</dbReference>
<protein>
    <recommendedName>
        <fullName evidence="5">Origin recognition complex subunit 2</fullName>
    </recommendedName>
</protein>
<comment type="caution">
    <text evidence="8">The sequence shown here is derived from an EMBL/GenBank/DDBJ whole genome shotgun (WGS) entry which is preliminary data.</text>
</comment>
<comment type="similarity">
    <text evidence="2 5">Belongs to the ORC2 family.</text>
</comment>
<evidence type="ECO:0000313" key="9">
    <source>
        <dbReference type="Proteomes" id="UP000007264"/>
    </source>
</evidence>
<dbReference type="PANTHER" id="PTHR14052:SF0">
    <property type="entry name" value="ORIGIN RECOGNITION COMPLEX SUBUNIT 2"/>
    <property type="match status" value="1"/>
</dbReference>
<gene>
    <name evidence="8" type="ORF">COCSUDRAFT_18844</name>
</gene>
<feature type="domain" description="Origin recognition complex subunit 2 winged-helix" evidence="7">
    <location>
        <begin position="273"/>
        <end position="321"/>
    </location>
</feature>
<comment type="subunit">
    <text evidence="5">Component of the origin recognition complex (ORC).</text>
</comment>
<dbReference type="OrthoDB" id="20198at2759"/>